<dbReference type="RefSeq" id="WP_129174861.1">
    <property type="nucleotide sequence ID" value="NZ_JACCBI010000001.1"/>
</dbReference>
<organism evidence="7 8">
    <name type="scientific">Agromyces atrinae</name>
    <dbReference type="NCBI Taxonomy" id="592376"/>
    <lineage>
        <taxon>Bacteria</taxon>
        <taxon>Bacillati</taxon>
        <taxon>Actinomycetota</taxon>
        <taxon>Actinomycetes</taxon>
        <taxon>Micrococcales</taxon>
        <taxon>Microbacteriaceae</taxon>
        <taxon>Agromyces</taxon>
    </lineage>
</organism>
<evidence type="ECO:0000256" key="3">
    <source>
        <dbReference type="ARBA" id="ARBA00013252"/>
    </source>
</evidence>
<dbReference type="AlphaFoldDB" id="A0A4Q2MAT4"/>
<evidence type="ECO:0000256" key="5">
    <source>
        <dbReference type="ARBA" id="ARBA00023239"/>
    </source>
</evidence>
<comment type="similarity">
    <text evidence="2">Belongs to the pterin-4-alpha-carbinolamine dehydratase family.</text>
</comment>
<dbReference type="InterPro" id="IPR036428">
    <property type="entry name" value="PCD_sf"/>
</dbReference>
<name>A0A4Q2MAT4_9MICO</name>
<evidence type="ECO:0000256" key="4">
    <source>
        <dbReference type="ARBA" id="ARBA00021735"/>
    </source>
</evidence>
<dbReference type="OrthoDB" id="15077at2"/>
<dbReference type="EC" id="4.2.1.96" evidence="3"/>
<proteinExistence type="inferred from homology"/>
<keyword evidence="8" id="KW-1185">Reference proteome</keyword>
<protein>
    <recommendedName>
        <fullName evidence="4">Putative pterin-4-alpha-carbinolamine dehydratase</fullName>
        <ecNumber evidence="3">4.2.1.96</ecNumber>
    </recommendedName>
</protein>
<gene>
    <name evidence="6" type="ORF">BJ972_000348</name>
    <name evidence="7" type="ORF">ESP50_10410</name>
</gene>
<evidence type="ECO:0000313" key="6">
    <source>
        <dbReference type="EMBL" id="NYD65829.1"/>
    </source>
</evidence>
<dbReference type="GO" id="GO:0008124">
    <property type="term" value="F:4-alpha-hydroxytetrahydrobiopterin dehydratase activity"/>
    <property type="evidence" value="ECO:0007669"/>
    <property type="project" value="UniProtKB-EC"/>
</dbReference>
<accession>A0A4Q2MAT4</accession>
<dbReference type="EMBL" id="JACCBI010000001">
    <property type="protein sequence ID" value="NYD65829.1"/>
    <property type="molecule type" value="Genomic_DNA"/>
</dbReference>
<dbReference type="CDD" id="cd00488">
    <property type="entry name" value="PCD_DCoH"/>
    <property type="match status" value="1"/>
</dbReference>
<dbReference type="Gene3D" id="3.30.1360.20">
    <property type="entry name" value="Transcriptional coactivator/pterin dehydratase"/>
    <property type="match status" value="1"/>
</dbReference>
<dbReference type="EMBL" id="SDPM01000005">
    <property type="protein sequence ID" value="RXZ86180.1"/>
    <property type="molecule type" value="Genomic_DNA"/>
</dbReference>
<dbReference type="GO" id="GO:0006729">
    <property type="term" value="P:tetrahydrobiopterin biosynthetic process"/>
    <property type="evidence" value="ECO:0007669"/>
    <property type="project" value="InterPro"/>
</dbReference>
<comment type="caution">
    <text evidence="7">The sequence shown here is derived from an EMBL/GenBank/DDBJ whole genome shotgun (WGS) entry which is preliminary data.</text>
</comment>
<reference evidence="6 9" key="2">
    <citation type="submission" date="2020-07" db="EMBL/GenBank/DDBJ databases">
        <title>Sequencing the genomes of 1000 actinobacteria strains.</title>
        <authorList>
            <person name="Klenk H.-P."/>
        </authorList>
    </citation>
    <scope>NUCLEOTIDE SEQUENCE [LARGE SCALE GENOMIC DNA]</scope>
    <source>
        <strain evidence="6 9">DSM 23870</strain>
    </source>
</reference>
<sequence>MSDSTILTADETAGDLAGTAFEYAGDHLVATFDTGDFLGAVRVLDTVAPIAEEMNHHPDVRLGYGSITFFVSSHDVGGVTARDLQLARRIQEIAEAG</sequence>
<dbReference type="Proteomes" id="UP000292686">
    <property type="component" value="Unassembled WGS sequence"/>
</dbReference>
<evidence type="ECO:0000313" key="9">
    <source>
        <dbReference type="Proteomes" id="UP000581087"/>
    </source>
</evidence>
<dbReference type="PANTHER" id="PTHR12599:SF0">
    <property type="entry name" value="PTERIN-4-ALPHA-CARBINOLAMINE DEHYDRATASE"/>
    <property type="match status" value="1"/>
</dbReference>
<reference evidence="7 8" key="1">
    <citation type="submission" date="2019-01" db="EMBL/GenBank/DDBJ databases">
        <title>Agromyces.</title>
        <authorList>
            <person name="Li J."/>
        </authorList>
    </citation>
    <scope>NUCLEOTIDE SEQUENCE [LARGE SCALE GENOMIC DNA]</scope>
    <source>
        <strain evidence="7 8">DSM 23870</strain>
    </source>
</reference>
<evidence type="ECO:0000313" key="7">
    <source>
        <dbReference type="EMBL" id="RXZ86180.1"/>
    </source>
</evidence>
<dbReference type="Pfam" id="PF01329">
    <property type="entry name" value="Pterin_4a"/>
    <property type="match status" value="1"/>
</dbReference>
<dbReference type="PANTHER" id="PTHR12599">
    <property type="entry name" value="PTERIN-4-ALPHA-CARBINOLAMINE DEHYDRATASE"/>
    <property type="match status" value="1"/>
</dbReference>
<dbReference type="SUPFAM" id="SSF55248">
    <property type="entry name" value="PCD-like"/>
    <property type="match status" value="1"/>
</dbReference>
<evidence type="ECO:0000256" key="1">
    <source>
        <dbReference type="ARBA" id="ARBA00001554"/>
    </source>
</evidence>
<evidence type="ECO:0000256" key="2">
    <source>
        <dbReference type="ARBA" id="ARBA00006472"/>
    </source>
</evidence>
<evidence type="ECO:0000313" key="8">
    <source>
        <dbReference type="Proteomes" id="UP000292686"/>
    </source>
</evidence>
<keyword evidence="5 6" id="KW-0456">Lyase</keyword>
<comment type="catalytic activity">
    <reaction evidence="1">
        <text>(4aS,6R)-4a-hydroxy-L-erythro-5,6,7,8-tetrahydrobiopterin = (6R)-L-erythro-6,7-dihydrobiopterin + H2O</text>
        <dbReference type="Rhea" id="RHEA:11920"/>
        <dbReference type="ChEBI" id="CHEBI:15377"/>
        <dbReference type="ChEBI" id="CHEBI:15642"/>
        <dbReference type="ChEBI" id="CHEBI:43120"/>
        <dbReference type="EC" id="4.2.1.96"/>
    </reaction>
</comment>
<dbReference type="InterPro" id="IPR001533">
    <property type="entry name" value="Pterin_deHydtase"/>
</dbReference>
<dbReference type="Proteomes" id="UP000581087">
    <property type="component" value="Unassembled WGS sequence"/>
</dbReference>